<evidence type="ECO:0000313" key="1">
    <source>
        <dbReference type="EMBL" id="KAJ7724769.1"/>
    </source>
</evidence>
<name>A0AAD7HNI7_9AGAR</name>
<protein>
    <submittedName>
        <fullName evidence="1">Uncharacterized protein</fullName>
    </submittedName>
</protein>
<organism evidence="1 2">
    <name type="scientific">Mycena metata</name>
    <dbReference type="NCBI Taxonomy" id="1033252"/>
    <lineage>
        <taxon>Eukaryota</taxon>
        <taxon>Fungi</taxon>
        <taxon>Dikarya</taxon>
        <taxon>Basidiomycota</taxon>
        <taxon>Agaricomycotina</taxon>
        <taxon>Agaricomycetes</taxon>
        <taxon>Agaricomycetidae</taxon>
        <taxon>Agaricales</taxon>
        <taxon>Marasmiineae</taxon>
        <taxon>Mycenaceae</taxon>
        <taxon>Mycena</taxon>
    </lineage>
</organism>
<dbReference type="Proteomes" id="UP001215598">
    <property type="component" value="Unassembled WGS sequence"/>
</dbReference>
<keyword evidence="2" id="KW-1185">Reference proteome</keyword>
<evidence type="ECO:0000313" key="2">
    <source>
        <dbReference type="Proteomes" id="UP001215598"/>
    </source>
</evidence>
<accession>A0AAD7HNI7</accession>
<reference evidence="1" key="1">
    <citation type="submission" date="2023-03" db="EMBL/GenBank/DDBJ databases">
        <title>Massive genome expansion in bonnet fungi (Mycena s.s.) driven by repeated elements and novel gene families across ecological guilds.</title>
        <authorList>
            <consortium name="Lawrence Berkeley National Laboratory"/>
            <person name="Harder C.B."/>
            <person name="Miyauchi S."/>
            <person name="Viragh M."/>
            <person name="Kuo A."/>
            <person name="Thoen E."/>
            <person name="Andreopoulos B."/>
            <person name="Lu D."/>
            <person name="Skrede I."/>
            <person name="Drula E."/>
            <person name="Henrissat B."/>
            <person name="Morin E."/>
            <person name="Kohler A."/>
            <person name="Barry K."/>
            <person name="LaButti K."/>
            <person name="Morin E."/>
            <person name="Salamov A."/>
            <person name="Lipzen A."/>
            <person name="Mereny Z."/>
            <person name="Hegedus B."/>
            <person name="Baldrian P."/>
            <person name="Stursova M."/>
            <person name="Weitz H."/>
            <person name="Taylor A."/>
            <person name="Grigoriev I.V."/>
            <person name="Nagy L.G."/>
            <person name="Martin F."/>
            <person name="Kauserud H."/>
        </authorList>
    </citation>
    <scope>NUCLEOTIDE SEQUENCE</scope>
    <source>
        <strain evidence="1">CBHHK182m</strain>
    </source>
</reference>
<dbReference type="AlphaFoldDB" id="A0AAD7HNI7"/>
<proteinExistence type="predicted"/>
<sequence>MSKAKRAVGVEMNVHTARVTKKKDQQVKRVVLIAKIVHEGRQEPQEISTISGIGEAAEKGGMVRQGCWIRFARQSVRTLSTMNDGALARSSVQARVSSSVVSTPGADALRVYRARTPGTLRRGLDRERISLTTAESDPPAVCLTPKAISTHEMRVRVADAYLSGHWANSRLTGTAISAAEMRMGVADADCLAQIIDWLTEHTDSMAPWRSSRDIASEI</sequence>
<dbReference type="EMBL" id="JARKIB010000199">
    <property type="protein sequence ID" value="KAJ7724769.1"/>
    <property type="molecule type" value="Genomic_DNA"/>
</dbReference>
<gene>
    <name evidence="1" type="ORF">B0H16DRAFT_1782774</name>
</gene>
<comment type="caution">
    <text evidence="1">The sequence shown here is derived from an EMBL/GenBank/DDBJ whole genome shotgun (WGS) entry which is preliminary data.</text>
</comment>